<accession>A0A0D8ZWM4</accession>
<feature type="transmembrane region" description="Helical" evidence="1">
    <location>
        <begin position="156"/>
        <end position="177"/>
    </location>
</feature>
<feature type="transmembrane region" description="Helical" evidence="1">
    <location>
        <begin position="212"/>
        <end position="228"/>
    </location>
</feature>
<gene>
    <name evidence="2" type="ORF">UH38_04590</name>
</gene>
<reference evidence="2 3" key="1">
    <citation type="submission" date="2015-02" db="EMBL/GenBank/DDBJ databases">
        <title>Draft genome of a novel marine cyanobacterium (Chroococcales) isolated from South Atlantic Ocean.</title>
        <authorList>
            <person name="Rigonato J."/>
            <person name="Alvarenga D.O."/>
            <person name="Branco L.H."/>
            <person name="Varani A.M."/>
            <person name="Brandini F.P."/>
            <person name="Fiore M.F."/>
        </authorList>
    </citation>
    <scope>NUCLEOTIDE SEQUENCE [LARGE SCALE GENOMIC DNA]</scope>
    <source>
        <strain evidence="2 3">CENA595</strain>
    </source>
</reference>
<feature type="transmembrane region" description="Helical" evidence="1">
    <location>
        <begin position="90"/>
        <end position="110"/>
    </location>
</feature>
<evidence type="ECO:0008006" key="4">
    <source>
        <dbReference type="Google" id="ProtNLM"/>
    </source>
</evidence>
<feature type="transmembrane region" description="Helical" evidence="1">
    <location>
        <begin position="60"/>
        <end position="78"/>
    </location>
</feature>
<dbReference type="OrthoDB" id="5189031at2"/>
<dbReference type="RefSeq" id="WP_045053449.1">
    <property type="nucleotide sequence ID" value="NZ_CAWMDP010000011.1"/>
</dbReference>
<organism evidence="2 3">
    <name type="scientific">Aliterella atlantica CENA595</name>
    <dbReference type="NCBI Taxonomy" id="1618023"/>
    <lineage>
        <taxon>Bacteria</taxon>
        <taxon>Bacillati</taxon>
        <taxon>Cyanobacteriota</taxon>
        <taxon>Cyanophyceae</taxon>
        <taxon>Chroococcidiopsidales</taxon>
        <taxon>Aliterellaceae</taxon>
        <taxon>Aliterella</taxon>
    </lineage>
</organism>
<evidence type="ECO:0000256" key="1">
    <source>
        <dbReference type="SAM" id="Phobius"/>
    </source>
</evidence>
<feature type="transmembrane region" description="Helical" evidence="1">
    <location>
        <begin position="12"/>
        <end position="31"/>
    </location>
</feature>
<keyword evidence="1" id="KW-1133">Transmembrane helix</keyword>
<dbReference type="Proteomes" id="UP000032452">
    <property type="component" value="Unassembled WGS sequence"/>
</dbReference>
<dbReference type="EMBL" id="JYON01000003">
    <property type="protein sequence ID" value="KJH72834.1"/>
    <property type="molecule type" value="Genomic_DNA"/>
</dbReference>
<keyword evidence="3" id="KW-1185">Reference proteome</keyword>
<dbReference type="PATRIC" id="fig|1618023.3.peg.789"/>
<evidence type="ECO:0000313" key="3">
    <source>
        <dbReference type="Proteomes" id="UP000032452"/>
    </source>
</evidence>
<proteinExistence type="predicted"/>
<sequence>MKASTTKSSSGMGLAIATFIAILATLTVNIFSNFFPPRGANIGEIANTTLQGVMITPANYAFAIWGLIYLGLIAYGIYQLRPSQRRHPTIQGVNILLIIACIAQIAWVYLFTMQLFWLSVVAMLAILLALIGAYLQLGIGKERVLRDRKWLAHVPFSIYLGWISVATIVNVASALYVSNWYGWGISSANWTAIMLVVATAIASVVAIQRADIAFTLVFIWAYIAIAIRQLNSPIIWITAVLAAIFLGLLVLFSSRRRNTVKSIAD</sequence>
<protein>
    <recommendedName>
        <fullName evidence="4">Tryptophan-rich sensory protein</fullName>
    </recommendedName>
</protein>
<keyword evidence="1" id="KW-0472">Membrane</keyword>
<name>A0A0D8ZWM4_9CYAN</name>
<evidence type="ECO:0000313" key="2">
    <source>
        <dbReference type="EMBL" id="KJH72834.1"/>
    </source>
</evidence>
<dbReference type="AlphaFoldDB" id="A0A0D8ZWM4"/>
<feature type="transmembrane region" description="Helical" evidence="1">
    <location>
        <begin position="234"/>
        <end position="252"/>
    </location>
</feature>
<feature type="transmembrane region" description="Helical" evidence="1">
    <location>
        <begin position="183"/>
        <end position="205"/>
    </location>
</feature>
<dbReference type="STRING" id="1618023.UH38_04590"/>
<keyword evidence="1" id="KW-0812">Transmembrane</keyword>
<dbReference type="PANTHER" id="PTHR33802:SF1">
    <property type="entry name" value="XK-RELATED PROTEIN"/>
    <property type="match status" value="1"/>
</dbReference>
<feature type="transmembrane region" description="Helical" evidence="1">
    <location>
        <begin position="116"/>
        <end position="135"/>
    </location>
</feature>
<dbReference type="Gene3D" id="1.20.1260.100">
    <property type="entry name" value="TspO/MBR protein"/>
    <property type="match status" value="1"/>
</dbReference>
<dbReference type="PANTHER" id="PTHR33802">
    <property type="entry name" value="SI:CH211-161H7.5-RELATED"/>
    <property type="match status" value="1"/>
</dbReference>
<dbReference type="InterPro" id="IPR038330">
    <property type="entry name" value="TspO/MBR-related_sf"/>
</dbReference>
<comment type="caution">
    <text evidence="2">The sequence shown here is derived from an EMBL/GenBank/DDBJ whole genome shotgun (WGS) entry which is preliminary data.</text>
</comment>